<gene>
    <name evidence="1" type="ORF">POPTR_005G085500v4</name>
</gene>
<comment type="caution">
    <text evidence="1">The sequence shown here is derived from an EMBL/GenBank/DDBJ whole genome shotgun (WGS) entry which is preliminary data.</text>
</comment>
<evidence type="ECO:0000313" key="2">
    <source>
        <dbReference type="Proteomes" id="UP000006729"/>
    </source>
</evidence>
<accession>A0ACC0SYN5</accession>
<evidence type="ECO:0000313" key="1">
    <source>
        <dbReference type="EMBL" id="KAI9394391.1"/>
    </source>
</evidence>
<dbReference type="EMBL" id="CM009294">
    <property type="protein sequence ID" value="KAI9394391.1"/>
    <property type="molecule type" value="Genomic_DNA"/>
</dbReference>
<reference evidence="1 2" key="1">
    <citation type="journal article" date="2006" name="Science">
        <title>The genome of black cottonwood, Populus trichocarpa (Torr. &amp; Gray).</title>
        <authorList>
            <person name="Tuskan G.A."/>
            <person name="Difazio S."/>
            <person name="Jansson S."/>
            <person name="Bohlmann J."/>
            <person name="Grigoriev I."/>
            <person name="Hellsten U."/>
            <person name="Putnam N."/>
            <person name="Ralph S."/>
            <person name="Rombauts S."/>
            <person name="Salamov A."/>
            <person name="Schein J."/>
            <person name="Sterck L."/>
            <person name="Aerts A."/>
            <person name="Bhalerao R.R."/>
            <person name="Bhalerao R.P."/>
            <person name="Blaudez D."/>
            <person name="Boerjan W."/>
            <person name="Brun A."/>
            <person name="Brunner A."/>
            <person name="Busov V."/>
            <person name="Campbell M."/>
            <person name="Carlson J."/>
            <person name="Chalot M."/>
            <person name="Chapman J."/>
            <person name="Chen G.L."/>
            <person name="Cooper D."/>
            <person name="Coutinho P.M."/>
            <person name="Couturier J."/>
            <person name="Covert S."/>
            <person name="Cronk Q."/>
            <person name="Cunningham R."/>
            <person name="Davis J."/>
            <person name="Degroeve S."/>
            <person name="Dejardin A."/>
            <person name="Depamphilis C."/>
            <person name="Detter J."/>
            <person name="Dirks B."/>
            <person name="Dubchak I."/>
            <person name="Duplessis S."/>
            <person name="Ehlting J."/>
            <person name="Ellis B."/>
            <person name="Gendler K."/>
            <person name="Goodstein D."/>
            <person name="Gribskov M."/>
            <person name="Grimwood J."/>
            <person name="Groover A."/>
            <person name="Gunter L."/>
            <person name="Hamberger B."/>
            <person name="Heinze B."/>
            <person name="Helariutta Y."/>
            <person name="Henrissat B."/>
            <person name="Holligan D."/>
            <person name="Holt R."/>
            <person name="Huang W."/>
            <person name="Islam-Faridi N."/>
            <person name="Jones S."/>
            <person name="Jones-Rhoades M."/>
            <person name="Jorgensen R."/>
            <person name="Joshi C."/>
            <person name="Kangasjarvi J."/>
            <person name="Karlsson J."/>
            <person name="Kelleher C."/>
            <person name="Kirkpatrick R."/>
            <person name="Kirst M."/>
            <person name="Kohler A."/>
            <person name="Kalluri U."/>
            <person name="Larimer F."/>
            <person name="Leebens-Mack J."/>
            <person name="Leple J.C."/>
            <person name="Locascio P."/>
            <person name="Lou Y."/>
            <person name="Lucas S."/>
            <person name="Martin F."/>
            <person name="Montanini B."/>
            <person name="Napoli C."/>
            <person name="Nelson D.R."/>
            <person name="Nelson C."/>
            <person name="Nieminen K."/>
            <person name="Nilsson O."/>
            <person name="Pereda V."/>
            <person name="Peter G."/>
            <person name="Philippe R."/>
            <person name="Pilate G."/>
            <person name="Poliakov A."/>
            <person name="Razumovskaya J."/>
            <person name="Richardson P."/>
            <person name="Rinaldi C."/>
            <person name="Ritland K."/>
            <person name="Rouze P."/>
            <person name="Ryaboy D."/>
            <person name="Schmutz J."/>
            <person name="Schrader J."/>
            <person name="Segerman B."/>
            <person name="Shin H."/>
            <person name="Siddiqui A."/>
            <person name="Sterky F."/>
            <person name="Terry A."/>
            <person name="Tsai C.J."/>
            <person name="Uberbacher E."/>
            <person name="Unneberg P."/>
            <person name="Vahala J."/>
            <person name="Wall K."/>
            <person name="Wessler S."/>
            <person name="Yang G."/>
            <person name="Yin T."/>
            <person name="Douglas C."/>
            <person name="Marra M."/>
            <person name="Sandberg G."/>
            <person name="Van de Peer Y."/>
            <person name="Rokhsar D."/>
        </authorList>
    </citation>
    <scope>NUCLEOTIDE SEQUENCE [LARGE SCALE GENOMIC DNA]</scope>
    <source>
        <strain evidence="2">cv. Nisqually</strain>
    </source>
</reference>
<dbReference type="Proteomes" id="UP000006729">
    <property type="component" value="Chromosome 5"/>
</dbReference>
<proteinExistence type="predicted"/>
<keyword evidence="2" id="KW-1185">Reference proteome</keyword>
<organism evidence="1 2">
    <name type="scientific">Populus trichocarpa</name>
    <name type="common">Western balsam poplar</name>
    <name type="synonym">Populus balsamifera subsp. trichocarpa</name>
    <dbReference type="NCBI Taxonomy" id="3694"/>
    <lineage>
        <taxon>Eukaryota</taxon>
        <taxon>Viridiplantae</taxon>
        <taxon>Streptophyta</taxon>
        <taxon>Embryophyta</taxon>
        <taxon>Tracheophyta</taxon>
        <taxon>Spermatophyta</taxon>
        <taxon>Magnoliopsida</taxon>
        <taxon>eudicotyledons</taxon>
        <taxon>Gunneridae</taxon>
        <taxon>Pentapetalae</taxon>
        <taxon>rosids</taxon>
        <taxon>fabids</taxon>
        <taxon>Malpighiales</taxon>
        <taxon>Salicaceae</taxon>
        <taxon>Saliceae</taxon>
        <taxon>Populus</taxon>
    </lineage>
</organism>
<protein>
    <submittedName>
        <fullName evidence="1">Uncharacterized protein</fullName>
    </submittedName>
</protein>
<sequence length="179" mass="20731">MAFSYRLLSRSKQLYGSQAILNQQLAFPVRYYAKEAAPDGFKGDEMLKDIFRDLKKKFDTAIGVFRKEKIIIDPEDPAAVSHYAKVMKTAREKAGLLSESQRIQYTIEEETKDIPDARTYFLQLQEIRIKRDLPDELGVEAMMMDALEKVEKEIKKPLMRNDKKGMALLMAEFDKINTK</sequence>
<name>A0ACC0SYN5_POPTR</name>